<accession>A0A842I2W5</accession>
<feature type="domain" description="AMP-dependent synthetase/ligase" evidence="6">
    <location>
        <begin position="13"/>
        <end position="363"/>
    </location>
</feature>
<name>A0A842I2W5_9SPHN</name>
<comment type="similarity">
    <text evidence="1">Belongs to the ATP-dependent AMP-binding enzyme family.</text>
</comment>
<dbReference type="Pfam" id="PF13193">
    <property type="entry name" value="AMP-binding_C"/>
    <property type="match status" value="1"/>
</dbReference>
<evidence type="ECO:0000256" key="5">
    <source>
        <dbReference type="ARBA" id="ARBA00067668"/>
    </source>
</evidence>
<feature type="domain" description="AMP-binding enzyme C-terminal" evidence="7">
    <location>
        <begin position="414"/>
        <end position="489"/>
    </location>
</feature>
<dbReference type="Gene3D" id="3.30.300.30">
    <property type="match status" value="1"/>
</dbReference>
<sequence length="504" mass="54296">MNTEPVADFLAHYAKWRPKYPASIDAVTGVRTSYAELEDRVRCVVGLLVADFGIAEGDRVAMLATNRLDIVVLHFACSRIGAIFVPLNWRLSQGEIANQLEDSDPKLLIGDDQIDKFSADALRGIETVGFADLAKRIDAAEPVAMLGRDADLPVLMLFTSGTSGRPKGALLSERNLTTSGLNFIAVGGVGPDSAFLCDAPMFHVLGLVSNIRPPLILGGTMVMSPGFNPPDTMARFANPDLGITHYFCVPQMAEMMRNHEAFDPEKFRGLAALFTGGAPHPAGKIREWIADGIAIGNGYGMTETGAAMGMPLDLELETEKIESSGLPGPFMEIGIAGADGALLPTGEVGEIWMRGPGVTTGYWRRPEANAESFTEDGWFKSGDLGYRDEDGFFYLVDRKKDMFISGGENVYPAEVEAALLAHSSISEAAVIGVADEKWGEVGHAALVLRRGASESDFDLAAHCSPRLARYKIPKYVTFLPELPRAGSGKLQKKGLKDILEKRGS</sequence>
<keyword evidence="2" id="KW-0436">Ligase</keyword>
<dbReference type="RefSeq" id="WP_185802406.1">
    <property type="nucleotide sequence ID" value="NZ_JACJVJ010000003.1"/>
</dbReference>
<dbReference type="InterPro" id="IPR000873">
    <property type="entry name" value="AMP-dep_synth/lig_dom"/>
</dbReference>
<proteinExistence type="inferred from homology"/>
<evidence type="ECO:0000259" key="6">
    <source>
        <dbReference type="Pfam" id="PF00501"/>
    </source>
</evidence>
<evidence type="ECO:0000256" key="4">
    <source>
        <dbReference type="ARBA" id="ARBA00066616"/>
    </source>
</evidence>
<evidence type="ECO:0000259" key="7">
    <source>
        <dbReference type="Pfam" id="PF13193"/>
    </source>
</evidence>
<evidence type="ECO:0000313" key="9">
    <source>
        <dbReference type="Proteomes" id="UP000564378"/>
    </source>
</evidence>
<dbReference type="FunFam" id="3.30.300.30:FF:000008">
    <property type="entry name" value="2,3-dihydroxybenzoate-AMP ligase"/>
    <property type="match status" value="1"/>
</dbReference>
<reference evidence="8 9" key="1">
    <citation type="submission" date="2020-08" db="EMBL/GenBank/DDBJ databases">
        <title>Draft genome sequence of Parasphingopyxis sp. GrpM-11.</title>
        <authorList>
            <person name="Oh J."/>
            <person name="Roh D.-H."/>
        </authorList>
    </citation>
    <scope>NUCLEOTIDE SEQUENCE [LARGE SCALE GENOMIC DNA]</scope>
    <source>
        <strain evidence="8 9">GrpM-11</strain>
    </source>
</reference>
<dbReference type="AlphaFoldDB" id="A0A842I2W5"/>
<dbReference type="Pfam" id="PF00501">
    <property type="entry name" value="AMP-binding"/>
    <property type="match status" value="1"/>
</dbReference>
<comment type="caution">
    <text evidence="8">The sequence shown here is derived from an EMBL/GenBank/DDBJ whole genome shotgun (WGS) entry which is preliminary data.</text>
</comment>
<organism evidence="8 9">
    <name type="scientific">Parasphingopyxis marina</name>
    <dbReference type="NCBI Taxonomy" id="2761622"/>
    <lineage>
        <taxon>Bacteria</taxon>
        <taxon>Pseudomonadati</taxon>
        <taxon>Pseudomonadota</taxon>
        <taxon>Alphaproteobacteria</taxon>
        <taxon>Sphingomonadales</taxon>
        <taxon>Sphingomonadaceae</taxon>
        <taxon>Parasphingopyxis</taxon>
    </lineage>
</organism>
<protein>
    <recommendedName>
        <fullName evidence="5">3-methylmercaptopropionyl-CoA ligase</fullName>
        <ecNumber evidence="4">6.2.1.44</ecNumber>
    </recommendedName>
</protein>
<dbReference type="InterPro" id="IPR042099">
    <property type="entry name" value="ANL_N_sf"/>
</dbReference>
<dbReference type="SUPFAM" id="SSF56801">
    <property type="entry name" value="Acetyl-CoA synthetase-like"/>
    <property type="match status" value="1"/>
</dbReference>
<gene>
    <name evidence="8" type="ORF">H6P80_15950</name>
</gene>
<dbReference type="GO" id="GO:0031956">
    <property type="term" value="F:medium-chain fatty acid-CoA ligase activity"/>
    <property type="evidence" value="ECO:0007669"/>
    <property type="project" value="TreeGrafter"/>
</dbReference>
<evidence type="ECO:0000313" key="8">
    <source>
        <dbReference type="EMBL" id="MBC2779119.1"/>
    </source>
</evidence>
<dbReference type="EC" id="6.2.1.44" evidence="4"/>
<dbReference type="PANTHER" id="PTHR43201:SF5">
    <property type="entry name" value="MEDIUM-CHAIN ACYL-COA LIGASE ACSF2, MITOCHONDRIAL"/>
    <property type="match status" value="1"/>
</dbReference>
<dbReference type="Gene3D" id="3.40.50.12780">
    <property type="entry name" value="N-terminal domain of ligase-like"/>
    <property type="match status" value="1"/>
</dbReference>
<dbReference type="InterPro" id="IPR045851">
    <property type="entry name" value="AMP-bd_C_sf"/>
</dbReference>
<evidence type="ECO:0000256" key="1">
    <source>
        <dbReference type="ARBA" id="ARBA00006432"/>
    </source>
</evidence>
<comment type="catalytic activity">
    <reaction evidence="3">
        <text>3-(methylsulfanyl)propanoate + ATP + CoA = 3-(methylsulfanyl)propanoyl-CoA + AMP + diphosphate</text>
        <dbReference type="Rhea" id="RHEA:43052"/>
        <dbReference type="ChEBI" id="CHEBI:30616"/>
        <dbReference type="ChEBI" id="CHEBI:33019"/>
        <dbReference type="ChEBI" id="CHEBI:49016"/>
        <dbReference type="ChEBI" id="CHEBI:57287"/>
        <dbReference type="ChEBI" id="CHEBI:82815"/>
        <dbReference type="ChEBI" id="CHEBI:456215"/>
        <dbReference type="EC" id="6.2.1.44"/>
    </reaction>
    <physiologicalReaction direction="left-to-right" evidence="3">
        <dbReference type="Rhea" id="RHEA:43053"/>
    </physiologicalReaction>
</comment>
<dbReference type="GO" id="GO:0006631">
    <property type="term" value="P:fatty acid metabolic process"/>
    <property type="evidence" value="ECO:0007669"/>
    <property type="project" value="TreeGrafter"/>
</dbReference>
<evidence type="ECO:0000256" key="2">
    <source>
        <dbReference type="ARBA" id="ARBA00022598"/>
    </source>
</evidence>
<dbReference type="InterPro" id="IPR025110">
    <property type="entry name" value="AMP-bd_C"/>
</dbReference>
<dbReference type="PROSITE" id="PS00455">
    <property type="entry name" value="AMP_BINDING"/>
    <property type="match status" value="1"/>
</dbReference>
<evidence type="ECO:0000256" key="3">
    <source>
        <dbReference type="ARBA" id="ARBA00051915"/>
    </source>
</evidence>
<dbReference type="Proteomes" id="UP000564378">
    <property type="component" value="Unassembled WGS sequence"/>
</dbReference>
<keyword evidence="9" id="KW-1185">Reference proteome</keyword>
<dbReference type="PANTHER" id="PTHR43201">
    <property type="entry name" value="ACYL-COA SYNTHETASE"/>
    <property type="match status" value="1"/>
</dbReference>
<dbReference type="InterPro" id="IPR020845">
    <property type="entry name" value="AMP-binding_CS"/>
</dbReference>
<dbReference type="EMBL" id="JACJVJ010000003">
    <property type="protein sequence ID" value="MBC2779119.1"/>
    <property type="molecule type" value="Genomic_DNA"/>
</dbReference>